<comment type="caution">
    <text evidence="15">The sequence shown here is derived from an EMBL/GenBank/DDBJ whole genome shotgun (WGS) entry which is preliminary data.</text>
</comment>
<comment type="cofactor">
    <cofactor evidence="1">
        <name>Mg(2+)</name>
        <dbReference type="ChEBI" id="CHEBI:18420"/>
    </cofactor>
</comment>
<evidence type="ECO:0000256" key="9">
    <source>
        <dbReference type="ARBA" id="ARBA00022723"/>
    </source>
</evidence>
<dbReference type="InterPro" id="IPR036116">
    <property type="entry name" value="FN3_sf"/>
</dbReference>
<feature type="compositionally biased region" description="Low complexity" evidence="13">
    <location>
        <begin position="451"/>
        <end position="468"/>
    </location>
</feature>
<dbReference type="InterPro" id="IPR013783">
    <property type="entry name" value="Ig-like_fold"/>
</dbReference>
<dbReference type="InterPro" id="IPR005904">
    <property type="entry name" value="Hxn_phspho_trans"/>
</dbReference>
<dbReference type="GO" id="GO:0006166">
    <property type="term" value="P:purine ribonucleoside salvage"/>
    <property type="evidence" value="ECO:0007669"/>
    <property type="project" value="UniProtKB-KW"/>
</dbReference>
<dbReference type="InterPro" id="IPR003961">
    <property type="entry name" value="FN3_dom"/>
</dbReference>
<evidence type="ECO:0000256" key="12">
    <source>
        <dbReference type="ARBA" id="ARBA00022842"/>
    </source>
</evidence>
<dbReference type="CDD" id="cd00063">
    <property type="entry name" value="FN3"/>
    <property type="match status" value="1"/>
</dbReference>
<dbReference type="STRING" id="3076.A0A2P6TKY7"/>
<comment type="subcellular location">
    <subcellularLocation>
        <location evidence="2">Cytoplasm</location>
    </subcellularLocation>
</comment>
<dbReference type="InterPro" id="IPR050408">
    <property type="entry name" value="HGPRT"/>
</dbReference>
<keyword evidence="16" id="KW-1185">Reference proteome</keyword>
<evidence type="ECO:0000256" key="6">
    <source>
        <dbReference type="ARBA" id="ARBA00022490"/>
    </source>
</evidence>
<dbReference type="PROSITE" id="PS50853">
    <property type="entry name" value="FN3"/>
    <property type="match status" value="1"/>
</dbReference>
<keyword evidence="8" id="KW-0808">Transferase</keyword>
<organism evidence="15 16">
    <name type="scientific">Chlorella sorokiniana</name>
    <name type="common">Freshwater green alga</name>
    <dbReference type="NCBI Taxonomy" id="3076"/>
    <lineage>
        <taxon>Eukaryota</taxon>
        <taxon>Viridiplantae</taxon>
        <taxon>Chlorophyta</taxon>
        <taxon>core chlorophytes</taxon>
        <taxon>Trebouxiophyceae</taxon>
        <taxon>Chlorellales</taxon>
        <taxon>Chlorellaceae</taxon>
        <taxon>Chlorella clade</taxon>
        <taxon>Chlorella</taxon>
    </lineage>
</organism>
<feature type="region of interest" description="Disordered" evidence="13">
    <location>
        <begin position="446"/>
        <end position="474"/>
    </location>
</feature>
<keyword evidence="9" id="KW-0479">Metal-binding</keyword>
<dbReference type="Gene3D" id="3.40.50.2020">
    <property type="match status" value="1"/>
</dbReference>
<evidence type="ECO:0000256" key="7">
    <source>
        <dbReference type="ARBA" id="ARBA00022676"/>
    </source>
</evidence>
<feature type="domain" description="Fibronectin type-III" evidence="14">
    <location>
        <begin position="279"/>
        <end position="374"/>
    </location>
</feature>
<keyword evidence="12" id="KW-0460">Magnesium</keyword>
<evidence type="ECO:0000256" key="8">
    <source>
        <dbReference type="ARBA" id="ARBA00022679"/>
    </source>
</evidence>
<evidence type="ECO:0000256" key="13">
    <source>
        <dbReference type="SAM" id="MobiDB-lite"/>
    </source>
</evidence>
<reference evidence="15 16" key="1">
    <citation type="journal article" date="2018" name="Plant J.">
        <title>Genome sequences of Chlorella sorokiniana UTEX 1602 and Micractinium conductrix SAG 241.80: implications to maltose excretion by a green alga.</title>
        <authorList>
            <person name="Arriola M.B."/>
            <person name="Velmurugan N."/>
            <person name="Zhang Y."/>
            <person name="Plunkett M.H."/>
            <person name="Hondzo H."/>
            <person name="Barney B.M."/>
        </authorList>
    </citation>
    <scope>NUCLEOTIDE SEQUENCE [LARGE SCALE GENOMIC DNA]</scope>
    <source>
        <strain evidence="16">UTEX 1602</strain>
    </source>
</reference>
<accession>A0A2P6TKY7</accession>
<dbReference type="GO" id="GO:0004422">
    <property type="term" value="F:hypoxanthine phosphoribosyltransferase activity"/>
    <property type="evidence" value="ECO:0007669"/>
    <property type="project" value="InterPro"/>
</dbReference>
<evidence type="ECO:0000313" key="16">
    <source>
        <dbReference type="Proteomes" id="UP000239899"/>
    </source>
</evidence>
<dbReference type="InterPro" id="IPR000836">
    <property type="entry name" value="PRTase_dom"/>
</dbReference>
<gene>
    <name evidence="15" type="ORF">C2E21_6351</name>
</gene>
<evidence type="ECO:0000313" key="15">
    <source>
        <dbReference type="EMBL" id="PRW44935.1"/>
    </source>
</evidence>
<dbReference type="PANTHER" id="PTHR43340:SF1">
    <property type="entry name" value="HYPOXANTHINE PHOSPHORIBOSYLTRANSFERASE"/>
    <property type="match status" value="1"/>
</dbReference>
<comment type="similarity">
    <text evidence="4">Belongs to the purine/pyrimidine phosphoribosyltransferase family.</text>
</comment>
<keyword evidence="7 15" id="KW-0328">Glycosyltransferase</keyword>
<dbReference type="EMBL" id="LHPG02000012">
    <property type="protein sequence ID" value="PRW44935.1"/>
    <property type="molecule type" value="Genomic_DNA"/>
</dbReference>
<dbReference type="GO" id="GO:0006178">
    <property type="term" value="P:guanine salvage"/>
    <property type="evidence" value="ECO:0007669"/>
    <property type="project" value="TreeGrafter"/>
</dbReference>
<protein>
    <recommendedName>
        <fullName evidence="5">hypoxanthine phosphoribosyltransferase</fullName>
        <ecNumber evidence="5">2.4.2.8</ecNumber>
    </recommendedName>
</protein>
<dbReference type="Gene3D" id="2.60.40.10">
    <property type="entry name" value="Immunoglobulins"/>
    <property type="match status" value="1"/>
</dbReference>
<evidence type="ECO:0000256" key="10">
    <source>
        <dbReference type="ARBA" id="ARBA00022726"/>
    </source>
</evidence>
<dbReference type="GO" id="GO:0000287">
    <property type="term" value="F:magnesium ion binding"/>
    <property type="evidence" value="ECO:0007669"/>
    <property type="project" value="TreeGrafter"/>
</dbReference>
<dbReference type="GO" id="GO:0032263">
    <property type="term" value="P:GMP salvage"/>
    <property type="evidence" value="ECO:0007669"/>
    <property type="project" value="TreeGrafter"/>
</dbReference>
<dbReference type="GO" id="GO:0005829">
    <property type="term" value="C:cytosol"/>
    <property type="evidence" value="ECO:0007669"/>
    <property type="project" value="TreeGrafter"/>
</dbReference>
<dbReference type="InterPro" id="IPR029057">
    <property type="entry name" value="PRTase-like"/>
</dbReference>
<keyword evidence="11" id="KW-0547">Nucleotide-binding</keyword>
<evidence type="ECO:0000256" key="3">
    <source>
        <dbReference type="ARBA" id="ARBA00004669"/>
    </source>
</evidence>
<comment type="pathway">
    <text evidence="3">Purine metabolism; IMP biosynthesis via salvage pathway; IMP from hypoxanthine: step 1/1.</text>
</comment>
<dbReference type="GO" id="GO:0046100">
    <property type="term" value="P:hypoxanthine metabolic process"/>
    <property type="evidence" value="ECO:0007669"/>
    <property type="project" value="TreeGrafter"/>
</dbReference>
<evidence type="ECO:0000256" key="5">
    <source>
        <dbReference type="ARBA" id="ARBA00011895"/>
    </source>
</evidence>
<evidence type="ECO:0000256" key="1">
    <source>
        <dbReference type="ARBA" id="ARBA00001946"/>
    </source>
</evidence>
<keyword evidence="6" id="KW-0963">Cytoplasm</keyword>
<dbReference type="GO" id="GO:0032264">
    <property type="term" value="P:IMP salvage"/>
    <property type="evidence" value="ECO:0007669"/>
    <property type="project" value="TreeGrafter"/>
</dbReference>
<dbReference type="NCBIfam" id="TIGR01203">
    <property type="entry name" value="HGPRTase"/>
    <property type="match status" value="1"/>
</dbReference>
<evidence type="ECO:0000256" key="2">
    <source>
        <dbReference type="ARBA" id="ARBA00004496"/>
    </source>
</evidence>
<dbReference type="SUPFAM" id="SSF49265">
    <property type="entry name" value="Fibronectin type III"/>
    <property type="match status" value="1"/>
</dbReference>
<dbReference type="PANTHER" id="PTHR43340">
    <property type="entry name" value="HYPOXANTHINE-GUANINE PHOSPHORIBOSYLTRANSFERASE"/>
    <property type="match status" value="1"/>
</dbReference>
<dbReference type="Pfam" id="PF00156">
    <property type="entry name" value="Pribosyltran"/>
    <property type="match status" value="1"/>
</dbReference>
<name>A0A2P6TKY7_CHLSO</name>
<evidence type="ECO:0000256" key="11">
    <source>
        <dbReference type="ARBA" id="ARBA00022741"/>
    </source>
</evidence>
<dbReference type="SMART" id="SM00060">
    <property type="entry name" value="FN3"/>
    <property type="match status" value="1"/>
</dbReference>
<evidence type="ECO:0000259" key="14">
    <source>
        <dbReference type="PROSITE" id="PS50853"/>
    </source>
</evidence>
<dbReference type="Proteomes" id="UP000239899">
    <property type="component" value="Unassembled WGS sequence"/>
</dbReference>
<proteinExistence type="inferred from homology"/>
<dbReference type="CDD" id="cd06223">
    <property type="entry name" value="PRTases_typeI"/>
    <property type="match status" value="1"/>
</dbReference>
<dbReference type="SUPFAM" id="SSF53271">
    <property type="entry name" value="PRTase-like"/>
    <property type="match status" value="1"/>
</dbReference>
<dbReference type="OrthoDB" id="9449045at2759"/>
<evidence type="ECO:0000256" key="4">
    <source>
        <dbReference type="ARBA" id="ARBA00008391"/>
    </source>
</evidence>
<keyword evidence="10" id="KW-0660">Purine salvage</keyword>
<sequence length="528" mass="55444">MLAHAAQVRALRACGVHRSPGRRAAAAAPRCQQQVAAPHQDIAEVLLHPVQIATRVQEVGRQIAADYADRRPLIIGTLKGAVVFLSDLVRAIEPLPSGLELDFVKASSYGSSTTSSGDVALSLDMTGTADVAGRHVLLVEDIVDTGRTAAALTRHYEQAGAASVRMVSFLSKPARRTTPYEPDYLCFDVPDYFVVGYGLDFAEQYRSLPYVTVLPVDPAAQRAAPLPLQRSTSFNLTVSGLTNGQEYKLYVKAFALKFRGGGEALVVAAPKAPCNPRVRPTEPTNLTVSPGSGSLRICWGPPQAGCPDSYRVGVRLADTSRRAAPLVREYPQGGCVNISSLQNGEFYVVAVQAWSSALQGGGSARALAAPVAPPKQWSCVPVPGSYPLCSDALGGRCAPLTCQQQAQKGQCSAPFMRQIDQATKSVIQYCADACPCKVDPVAGPNAPSTRTAADGTAPSPAAAASVPEAGEEPRVRAFDGGVTASTAATMEAVSQAGRSSASYAWQSPSGCCVRPPVSRAFGPSDEEF</sequence>
<dbReference type="EC" id="2.4.2.8" evidence="5"/>
<dbReference type="GO" id="GO:0000166">
    <property type="term" value="F:nucleotide binding"/>
    <property type="evidence" value="ECO:0007669"/>
    <property type="project" value="UniProtKB-KW"/>
</dbReference>
<dbReference type="AlphaFoldDB" id="A0A2P6TKY7"/>